<gene>
    <name evidence="2" type="ORF">I553_9241</name>
</gene>
<organism evidence="2">
    <name type="scientific">Mycobacterium xenopi 4042</name>
    <dbReference type="NCBI Taxonomy" id="1299334"/>
    <lineage>
        <taxon>Bacteria</taxon>
        <taxon>Bacillati</taxon>
        <taxon>Actinomycetota</taxon>
        <taxon>Actinomycetes</taxon>
        <taxon>Mycobacteriales</taxon>
        <taxon>Mycobacteriaceae</taxon>
        <taxon>Mycobacterium</taxon>
    </lineage>
</organism>
<feature type="region of interest" description="Disordered" evidence="1">
    <location>
        <begin position="150"/>
        <end position="174"/>
    </location>
</feature>
<protein>
    <submittedName>
        <fullName evidence="2">Putative tRANSPOSASE</fullName>
    </submittedName>
</protein>
<evidence type="ECO:0000313" key="2">
    <source>
        <dbReference type="EMBL" id="EUA27907.1"/>
    </source>
</evidence>
<evidence type="ECO:0000256" key="1">
    <source>
        <dbReference type="SAM" id="MobiDB-lite"/>
    </source>
</evidence>
<reference evidence="2" key="1">
    <citation type="submission" date="2014-01" db="EMBL/GenBank/DDBJ databases">
        <authorList>
            <person name="Brown-Elliot B."/>
            <person name="Wallace R."/>
            <person name="Lenaerts A."/>
            <person name="Ordway D."/>
            <person name="DeGroote M.A."/>
            <person name="Parker T."/>
            <person name="Sizemore C."/>
            <person name="Tallon L.J."/>
            <person name="Sadzewicz L.K."/>
            <person name="Sengamalay N."/>
            <person name="Fraser C.M."/>
            <person name="Hine E."/>
            <person name="Shefchek K.A."/>
            <person name="Das S.P."/>
            <person name="Tettelin H."/>
        </authorList>
    </citation>
    <scope>NUCLEOTIDE SEQUENCE [LARGE SCALE GENOMIC DNA]</scope>
    <source>
        <strain evidence="2">4042</strain>
    </source>
</reference>
<dbReference type="AlphaFoldDB" id="X8A7P8"/>
<feature type="compositionally biased region" description="Basic residues" evidence="1">
    <location>
        <begin position="159"/>
        <end position="174"/>
    </location>
</feature>
<comment type="caution">
    <text evidence="2">The sequence shown here is derived from an EMBL/GenBank/DDBJ whole genome shotgun (WGS) entry which is preliminary data.</text>
</comment>
<sequence>MAWVKPNTTAVCIPRPANRRWIAGGRLDRLGRTPAMPTADELTEAFLWSEYRVVTKTATVSLHANTYQVDPALVGARWSWCSHPSTWKPWRSATGTRATGKPCRTPSPPHPPQGQTGDPSARAAAATGIDYLALTAAPTTSSCAVMNASAITPSTARTTRSRSAIHRRSSAHRR</sequence>
<dbReference type="PATRIC" id="fig|1299334.3.peg.6734"/>
<accession>X8A7P8</accession>
<name>X8A7P8_MYCXE</name>
<dbReference type="EMBL" id="JAOB01000062">
    <property type="protein sequence ID" value="EUA27907.1"/>
    <property type="molecule type" value="Genomic_DNA"/>
</dbReference>
<proteinExistence type="predicted"/>
<feature type="region of interest" description="Disordered" evidence="1">
    <location>
        <begin position="91"/>
        <end position="122"/>
    </location>
</feature>